<feature type="domain" description="Glycosyltransferase 2-like" evidence="1">
    <location>
        <begin position="7"/>
        <end position="135"/>
    </location>
</feature>
<keyword evidence="3" id="KW-1185">Reference proteome</keyword>
<dbReference type="CDD" id="cd00761">
    <property type="entry name" value="Glyco_tranf_GTA_type"/>
    <property type="match status" value="1"/>
</dbReference>
<proteinExistence type="predicted"/>
<dbReference type="EMBL" id="JAHWDP010000002">
    <property type="protein sequence ID" value="MBW2937728.1"/>
    <property type="molecule type" value="Genomic_DNA"/>
</dbReference>
<dbReference type="PANTHER" id="PTHR22916">
    <property type="entry name" value="GLYCOSYLTRANSFERASE"/>
    <property type="match status" value="1"/>
</dbReference>
<dbReference type="Proteomes" id="UP001138686">
    <property type="component" value="Unassembled WGS sequence"/>
</dbReference>
<dbReference type="RefSeq" id="WP_219052142.1">
    <property type="nucleotide sequence ID" value="NZ_JAHWDP010000002.1"/>
</dbReference>
<accession>A0A9X1JX46</accession>
<sequence length="326" mass="37769">MNKDGVSVVVCCYNSEAIIRNTMEHLYAQHKANDVSVEIILVDNNSSDRTVAVAEEVAKTQNNKFPLRVVTEKEQGLSFARIRGIYESQYDYVLFCDDDNWLEENYITTAYSILSSNDEIGVLGGRGDAVSNISLPYWFYSYNNYYAVGVQDLFSGDVSYKGYVWGAGFMIKKQIAIQFLNNGFSFYCTGRKGDDLLAGEDAEICKWYLLAGKKLWYDESLRFKHFIPEKRLTKTYFKSLEKGINASLPLLAIYNDVISDIKATSKMKKRVFIKLIFDIFWSKLFYRADLYKLRYKLQRAYPRNKKLVVNTMYYDIFNAYLSLTKK</sequence>
<dbReference type="PANTHER" id="PTHR22916:SF3">
    <property type="entry name" value="UDP-GLCNAC:BETAGAL BETA-1,3-N-ACETYLGLUCOSAMINYLTRANSFERASE-LIKE PROTEIN 1"/>
    <property type="match status" value="1"/>
</dbReference>
<dbReference type="Pfam" id="PF00535">
    <property type="entry name" value="Glycos_transf_2"/>
    <property type="match status" value="1"/>
</dbReference>
<evidence type="ECO:0000259" key="1">
    <source>
        <dbReference type="Pfam" id="PF00535"/>
    </source>
</evidence>
<organism evidence="2 3">
    <name type="scientific">Halomarinibacterium sedimenti</name>
    <dbReference type="NCBI Taxonomy" id="2857106"/>
    <lineage>
        <taxon>Bacteria</taxon>
        <taxon>Pseudomonadati</taxon>
        <taxon>Bacteroidota</taxon>
        <taxon>Flavobacteriia</taxon>
        <taxon>Flavobacteriales</taxon>
        <taxon>Flavobacteriaceae</taxon>
        <taxon>Halomarinibacterium</taxon>
    </lineage>
</organism>
<gene>
    <name evidence="2" type="ORF">KXJ69_06390</name>
</gene>
<reference evidence="2" key="1">
    <citation type="submission" date="2021-07" db="EMBL/GenBank/DDBJ databases">
        <title>Aureisphaera sp. CAU 1614 isolated from sea sediment.</title>
        <authorList>
            <person name="Kim W."/>
        </authorList>
    </citation>
    <scope>NUCLEOTIDE SEQUENCE</scope>
    <source>
        <strain evidence="2">CAU 1614</strain>
    </source>
</reference>
<name>A0A9X1JX46_9FLAO</name>
<evidence type="ECO:0000313" key="2">
    <source>
        <dbReference type="EMBL" id="MBW2937728.1"/>
    </source>
</evidence>
<dbReference type="AlphaFoldDB" id="A0A9X1JX46"/>
<dbReference type="InterPro" id="IPR001173">
    <property type="entry name" value="Glyco_trans_2-like"/>
</dbReference>
<comment type="caution">
    <text evidence="2">The sequence shown here is derived from an EMBL/GenBank/DDBJ whole genome shotgun (WGS) entry which is preliminary data.</text>
</comment>
<protein>
    <submittedName>
        <fullName evidence="2">Glycosyltransferase family 2 protein</fullName>
    </submittedName>
</protein>
<evidence type="ECO:0000313" key="3">
    <source>
        <dbReference type="Proteomes" id="UP001138686"/>
    </source>
</evidence>
<dbReference type="GO" id="GO:0016758">
    <property type="term" value="F:hexosyltransferase activity"/>
    <property type="evidence" value="ECO:0007669"/>
    <property type="project" value="UniProtKB-ARBA"/>
</dbReference>